<accession>A0A7J6TLF0</accession>
<comment type="caution">
    <text evidence="1">The sequence shown here is derived from an EMBL/GenBank/DDBJ whole genome shotgun (WGS) entry which is preliminary data.</text>
</comment>
<evidence type="ECO:0000313" key="2">
    <source>
        <dbReference type="Proteomes" id="UP000553632"/>
    </source>
</evidence>
<organism evidence="1 2">
    <name type="scientific">Perkinsus olseni</name>
    <name type="common">Perkinsus atlanticus</name>
    <dbReference type="NCBI Taxonomy" id="32597"/>
    <lineage>
        <taxon>Eukaryota</taxon>
        <taxon>Sar</taxon>
        <taxon>Alveolata</taxon>
        <taxon>Perkinsozoa</taxon>
        <taxon>Perkinsea</taxon>
        <taxon>Perkinsida</taxon>
        <taxon>Perkinsidae</taxon>
        <taxon>Perkinsus</taxon>
    </lineage>
</organism>
<dbReference type="EMBL" id="JABANO010010399">
    <property type="protein sequence ID" value="KAF4745236.1"/>
    <property type="molecule type" value="Genomic_DNA"/>
</dbReference>
<sequence>LRVPLQSAADVPAKQRLAVLNQHKRATEVNLLLSIVLHSGDHLGTERFLSRVAFGTASFESI</sequence>
<gene>
    <name evidence="1" type="ORF">FOZ63_025975</name>
</gene>
<dbReference type="AlphaFoldDB" id="A0A7J6TLF0"/>
<dbReference type="Proteomes" id="UP000553632">
    <property type="component" value="Unassembled WGS sequence"/>
</dbReference>
<keyword evidence="2" id="KW-1185">Reference proteome</keyword>
<reference evidence="1 2" key="1">
    <citation type="submission" date="2020-04" db="EMBL/GenBank/DDBJ databases">
        <title>Perkinsus olseni comparative genomics.</title>
        <authorList>
            <person name="Bogema D.R."/>
        </authorList>
    </citation>
    <scope>NUCLEOTIDE SEQUENCE [LARGE SCALE GENOMIC DNA]</scope>
    <source>
        <strain evidence="1 2">ATCC PRA-207</strain>
    </source>
</reference>
<proteinExistence type="predicted"/>
<protein>
    <submittedName>
        <fullName evidence="1">Uncharacterized protein</fullName>
    </submittedName>
</protein>
<evidence type="ECO:0000313" key="1">
    <source>
        <dbReference type="EMBL" id="KAF4745236.1"/>
    </source>
</evidence>
<feature type="non-terminal residue" evidence="1">
    <location>
        <position position="1"/>
    </location>
</feature>
<name>A0A7J6TLF0_PEROL</name>